<evidence type="ECO:0000256" key="2">
    <source>
        <dbReference type="SAM" id="MobiDB-lite"/>
    </source>
</evidence>
<sequence length="3127" mass="353342">MMEERSKTNDAMKHLYELISTNDARRNEETKVLRDIMDHFGDELLKTKVMPGHAQVRCENLEKELANKTHELSYFQETSQSENETVRETINFRGIKQTNMDRIVRVGHAYENHEKEKNYVTGINVTATMISVSGLPMKLTGEIQKRVEQIDVLAEIASFAHDYGNWVAYQADHESLFDCEGTSQDEHNYAEDDRIARSKSSLLNELKSKLSAELERAAYRGVLDSTDGSTHGLGLIWEERDINIMRSLLHGIVGFDLLEGRRHSEMRRHSGNHGVLPPSKLRDNTLYTPNLHTISSSSSSRTIDALTTLKSIVISRFYTDSQFTTWLLHEFLPPFASATISATSTPLNNFDPHRFSLKTREFSSYMMPTVAPDSTDVAMGETSPPRMAGSKRAAVNFACHHSSWHADDCNTELKPARLEDKFEAPPKKKASSSTDAFLVLQHPNDMLDDLDDAIDLTDKKVYEELLSEPKPPSSGECLAYTFDNEDDFTKQHIYTLNGLKLEELMRQKTLRCKQQDRSQAHPKWGPFRLQNMDNSGDMEIVNSKGKKALYFKPEDFSISTGELSFQVDDTVTYTLLCYVGPKAIALQVSTARRKNRTLRDDNGPFLLSRNAYNSKLIDVSKSDGVFHTFDPLHTPRPSDEDWIPVGQQGASALKNRVSFCLEAKEKSSKQKRSSNQYGALSEVDPSDLANSTNAEDDEDNASESREDSSQDTSDKDPDDGSGEDNDDEDMDDASSEKEGDKKPSGDETGLDSDTPIIQEPREPVEIHITPHVQEWYDDESDGEAAKSGDEKTPPKLNLKDIAPTPSVATTSSNTAFSSLSQDRSLIIDPNSGQHLLSFEIQLQPGKEHLTVLLDETKRLLDYVQELDPTARFISKDIDSDNKPYPDLTSSKNPHWPNNFVNAQHWFQVPGGFVFTQPPVTEKQLQARLETRRNRYRANDSGSKRRKSKKSGGEEDKGPTSIYAIINLYTALPKISTIIEAMNIDLRRYNARVLLKPLQVWESHSKKMLCGVHNGLCIEGVKQLLMHRLKEMEKKLCRHGKMDTLEWYDSPLPAINVTTRTIRELKLPDDKEERARLSFDSFPRSSKFAYFLEASDAAWNRLDPLLSIMVDTNDLSQTLGPSAFIMDVPGNVSAERYNSSTRSQGENATNHNPTGETLQPKPPYAKTTHRKELQRIRFNEKQIFHTAVMTCRGPETGISSIVVAYDPHDPLYREKYAFAERTVANLACFMHHWLLQCGYCESTRDTPYALLYIEKAQLAPQSPWDPVTLTATSHFAGKPTLFSEIMHTTTHTSVSRCCLDRSRVTRSRVSGASALTGDGDTTGASTVNSEATANRVLKAKDYALQLADSKARNAEQAAEINALKIQMQQLTKMLAGINQLVPPHLSGSGAAPAQDEGGAQAGSNRDNASLATGSWVGDTSELGDNQSAPMGRTADIRGARTTPAQISNQIRNQGTNRGSNRRAKSQRRQDRWRQAQASVEQKRKYRAFLQGYRSLQSKCTPTDADIERMTDRREMEQLVHLLQDGGAGYMPRKKRSGWVRIMFENWNSLGIFTHGWKMDRLNQLVKDLQVDVVAGCIAANNVTEVINRDQMGGTAVTAIGRLSDVVTAVGCDVTGLGRWSWIRVGTALRSTRVVCGYMPCKPGRSARGHTVWEQHLRYFQSRGDFRYPSTIFVDDLANQLAEWRRDGMKGFGIVDVWRDYPTIARPKSRSLTTKITRIRRKYCQTLAELSERHKMEEKLELVKTLAGQSSTDIASRFHNRWDKEMGEHMRHSKRAVLKWLLRWHEGKVPDTRNMCRAARRANILDPLRLSAADVKTRLRACLDHLFELKKDAPALRRKHLQWRLQVAKQQEDDEASTEVLRIIRREASRQRQRNINKVVKDPRGRSVLSVGVTTGTEEYWGTLKQPKRILENDYTYSDKWDASTVDLLKACAKLRLECDDLATTEYYVTQDDFIDFWATSKESTSSSKSGRHFGHYRAITEDESLVSLHVTSINLAAGRGRPLDRWREGVTVLLEKVAGNNRIDKLRAICLLEADFNWWLKGATSGKTALDSSMSKQFFFDQANVLHQTVAVTSTDAANCYDAVNHTAISMALQAMHVPLMVVKCYLLWIQTMKFFLKTGFGMAKQSYGGTVADPYMGLTQGSGASPAAWTAISTVMLSAYKTKGHGAYFVSAWTGICLSIAALLYVDDTDLLHMNTAQESDEDFFGKVVDGTAYWARLLQSTGGNLKPEKCYWYFMAYKFVKGVAILRPAKEMSRPGASVAIELKDPSEASEVLGVWSSPTGTSTSQLDHMIGKGRKWSTRVLRSTLRPSEVWHSFTTQALPSVRYGLIALMASPRDLDDAFSAWYYTLLPALGLAISLQYLQRHWGRSSTMGTILRANFELVQIDIGLSGNFLCRDYKKFQKLATHTWFKTLWEYLHRYGVKLELSGVDVPLIRQRDRVLMEEVIDLIPPHQWPSFNRARKYYKVYFVSQLTLCDGITVDPSKLGKENSVVQQSSMRFPLEKPTKADLEVWRDTISLITSRTFRLSPRLGKHIRPPCDTVCWMTDAANTLLVRKEGDSKETVYVPVQTRYSTRGRQQYRQSTVEANTSECRYYASVIEASKTLISLHSQSLMMCREEPLQVHSLRQALSQMGECQFLNGLSITGDGQWLLEAYAMGTLLACHDGSYMPEHDDTRCSAAVILLCRITGSICTITYCETSTAEVASNYRGELIGGVAITAALLALQASTEVAPTTRFLIYCDNMGVVGHRNRRYKPLPEKQPQTDLILLLRHNLDRLSLKVEYVHVYSHLDEHTQFNQLTLPQQLNVIADKVAKECLLDGIARFTRYGPTYPDEPIRVWIDACCTNGRWSATWTITEVAWAAVGKAMLAYPQMYTLWVTKHVSGFNGTNRHLSRIDNSIVNRCPCCGEADESTAHITRCLNPGRQRVFQQSVDTMLDWMEESHCDQNLIECLEEYLLRRGRRSMRNIARGLPHLNAWADEMDILGWDNFMEGRIGNTIFVMQKEWLKHSGSRRHINSWSTEFIHHVLGITHKQWIFRNMRTHICLLDGKTATEHNDIMEQVGQLLFTDPRLLLPEHRYLLDLDFTELGSGSTTNRQYWIATLTSALEASRHSRIGDRPNTNIPGRRLP</sequence>
<name>A0ABD3P0D7_9STRA</name>
<evidence type="ECO:0000313" key="5">
    <source>
        <dbReference type="Proteomes" id="UP001516023"/>
    </source>
</evidence>
<feature type="region of interest" description="Disordered" evidence="2">
    <location>
        <begin position="1384"/>
        <end position="1477"/>
    </location>
</feature>
<evidence type="ECO:0000259" key="3">
    <source>
        <dbReference type="Pfam" id="PF00078"/>
    </source>
</evidence>
<feature type="domain" description="Reverse transcriptase" evidence="3">
    <location>
        <begin position="2050"/>
        <end position="2234"/>
    </location>
</feature>
<comment type="caution">
    <text evidence="4">The sequence shown here is derived from an EMBL/GenBank/DDBJ whole genome shotgun (WGS) entry which is preliminary data.</text>
</comment>
<feature type="compositionally biased region" description="Basic and acidic residues" evidence="2">
    <location>
        <begin position="702"/>
        <end position="715"/>
    </location>
</feature>
<gene>
    <name evidence="4" type="ORF">HJC23_009934</name>
</gene>
<organism evidence="4 5">
    <name type="scientific">Cyclotella cryptica</name>
    <dbReference type="NCBI Taxonomy" id="29204"/>
    <lineage>
        <taxon>Eukaryota</taxon>
        <taxon>Sar</taxon>
        <taxon>Stramenopiles</taxon>
        <taxon>Ochrophyta</taxon>
        <taxon>Bacillariophyta</taxon>
        <taxon>Coscinodiscophyceae</taxon>
        <taxon>Thalassiosirophycidae</taxon>
        <taxon>Stephanodiscales</taxon>
        <taxon>Stephanodiscaceae</taxon>
        <taxon>Cyclotella</taxon>
    </lineage>
</organism>
<feature type="compositionally biased region" description="Basic and acidic residues" evidence="2">
    <location>
        <begin position="734"/>
        <end position="745"/>
    </location>
</feature>
<dbReference type="Proteomes" id="UP001516023">
    <property type="component" value="Unassembled WGS sequence"/>
</dbReference>
<feature type="region of interest" description="Disordered" evidence="2">
    <location>
        <begin position="929"/>
        <end position="955"/>
    </location>
</feature>
<feature type="compositionally biased region" description="Basic and acidic residues" evidence="2">
    <location>
        <begin position="783"/>
        <end position="793"/>
    </location>
</feature>
<feature type="compositionally biased region" description="Polar residues" evidence="2">
    <location>
        <begin position="1441"/>
        <end position="1457"/>
    </location>
</feature>
<feature type="compositionally biased region" description="Polar residues" evidence="2">
    <location>
        <begin position="1135"/>
        <end position="1156"/>
    </location>
</feature>
<protein>
    <recommendedName>
        <fullName evidence="3">Reverse transcriptase domain-containing protein</fullName>
    </recommendedName>
</protein>
<dbReference type="EMBL" id="JABMIG020000335">
    <property type="protein sequence ID" value="KAL3780888.1"/>
    <property type="molecule type" value="Genomic_DNA"/>
</dbReference>
<dbReference type="Gene3D" id="3.30.420.10">
    <property type="entry name" value="Ribonuclease H-like superfamily/Ribonuclease H"/>
    <property type="match status" value="1"/>
</dbReference>
<feature type="coiled-coil region" evidence="1">
    <location>
        <begin position="1345"/>
        <end position="1379"/>
    </location>
</feature>
<keyword evidence="5" id="KW-1185">Reference proteome</keyword>
<proteinExistence type="predicted"/>
<evidence type="ECO:0000313" key="4">
    <source>
        <dbReference type="EMBL" id="KAL3780888.1"/>
    </source>
</evidence>
<accession>A0ABD3P0D7</accession>
<dbReference type="Pfam" id="PF00078">
    <property type="entry name" value="RVT_1"/>
    <property type="match status" value="1"/>
</dbReference>
<dbReference type="InterPro" id="IPR000477">
    <property type="entry name" value="RT_dom"/>
</dbReference>
<keyword evidence="1" id="KW-0175">Coiled coil</keyword>
<feature type="region of interest" description="Disordered" evidence="2">
    <location>
        <begin position="1134"/>
        <end position="1165"/>
    </location>
</feature>
<feature type="compositionally biased region" description="Acidic residues" evidence="2">
    <location>
        <begin position="716"/>
        <end position="733"/>
    </location>
</feature>
<feature type="compositionally biased region" description="Polar residues" evidence="2">
    <location>
        <begin position="1400"/>
        <end position="1411"/>
    </location>
</feature>
<evidence type="ECO:0000256" key="1">
    <source>
        <dbReference type="SAM" id="Coils"/>
    </source>
</evidence>
<reference evidence="4 5" key="1">
    <citation type="journal article" date="2020" name="G3 (Bethesda)">
        <title>Improved Reference Genome for Cyclotella cryptica CCMP332, a Model for Cell Wall Morphogenesis, Salinity Adaptation, and Lipid Production in Diatoms (Bacillariophyta).</title>
        <authorList>
            <person name="Roberts W.R."/>
            <person name="Downey K.M."/>
            <person name="Ruck E.C."/>
            <person name="Traller J.C."/>
            <person name="Alverson A.J."/>
        </authorList>
    </citation>
    <scope>NUCLEOTIDE SEQUENCE [LARGE SCALE GENOMIC DNA]</scope>
    <source>
        <strain evidence="4 5">CCMP332</strain>
    </source>
</reference>
<dbReference type="InterPro" id="IPR036397">
    <property type="entry name" value="RNaseH_sf"/>
</dbReference>
<feature type="region of interest" description="Disordered" evidence="2">
    <location>
        <begin position="664"/>
        <end position="814"/>
    </location>
</feature>